<keyword evidence="3" id="KW-1185">Reference proteome</keyword>
<keyword evidence="1" id="KW-1133">Transmembrane helix</keyword>
<evidence type="ECO:0000313" key="2">
    <source>
        <dbReference type="EMBL" id="KAL2824190.1"/>
    </source>
</evidence>
<organism evidence="2 3">
    <name type="scientific">Aspergillus pseudoustus</name>
    <dbReference type="NCBI Taxonomy" id="1810923"/>
    <lineage>
        <taxon>Eukaryota</taxon>
        <taxon>Fungi</taxon>
        <taxon>Dikarya</taxon>
        <taxon>Ascomycota</taxon>
        <taxon>Pezizomycotina</taxon>
        <taxon>Eurotiomycetes</taxon>
        <taxon>Eurotiomycetidae</taxon>
        <taxon>Eurotiales</taxon>
        <taxon>Aspergillaceae</taxon>
        <taxon>Aspergillus</taxon>
        <taxon>Aspergillus subgen. Nidulantes</taxon>
    </lineage>
</organism>
<evidence type="ECO:0000256" key="1">
    <source>
        <dbReference type="SAM" id="Phobius"/>
    </source>
</evidence>
<gene>
    <name evidence="2" type="ORF">BJY01DRAFT_230529</name>
</gene>
<keyword evidence="1" id="KW-0472">Membrane</keyword>
<sequence length="83" mass="9530">MRDGNRNKEWELVFSADLSWHVCSALSFFFSFCALLEDGLIACLLDSTRGTSRDIKCHVHLLYKGLVFAVSFIVTLFSKLYLY</sequence>
<protein>
    <submittedName>
        <fullName evidence="2">Uncharacterized protein</fullName>
    </submittedName>
</protein>
<dbReference type="Proteomes" id="UP001610446">
    <property type="component" value="Unassembled WGS sequence"/>
</dbReference>
<feature type="transmembrane region" description="Helical" evidence="1">
    <location>
        <begin position="61"/>
        <end position="82"/>
    </location>
</feature>
<proteinExistence type="predicted"/>
<keyword evidence="1" id="KW-0812">Transmembrane</keyword>
<accession>A0ABR4I8X5</accession>
<evidence type="ECO:0000313" key="3">
    <source>
        <dbReference type="Proteomes" id="UP001610446"/>
    </source>
</evidence>
<name>A0ABR4I8X5_9EURO</name>
<dbReference type="EMBL" id="JBFXLU010000575">
    <property type="protein sequence ID" value="KAL2824190.1"/>
    <property type="molecule type" value="Genomic_DNA"/>
</dbReference>
<reference evidence="2 3" key="1">
    <citation type="submission" date="2024-07" db="EMBL/GenBank/DDBJ databases">
        <title>Section-level genome sequencing and comparative genomics of Aspergillus sections Usti and Cavernicolus.</title>
        <authorList>
            <consortium name="Lawrence Berkeley National Laboratory"/>
            <person name="Nybo J.L."/>
            <person name="Vesth T.C."/>
            <person name="Theobald S."/>
            <person name="Frisvad J.C."/>
            <person name="Larsen T.O."/>
            <person name="Kjaerboelling I."/>
            <person name="Rothschild-Mancinelli K."/>
            <person name="Lyhne E.K."/>
            <person name="Kogle M.E."/>
            <person name="Barry K."/>
            <person name="Clum A."/>
            <person name="Na H."/>
            <person name="Ledsgaard L."/>
            <person name="Lin J."/>
            <person name="Lipzen A."/>
            <person name="Kuo A."/>
            <person name="Riley R."/>
            <person name="Mondo S."/>
            <person name="Labutti K."/>
            <person name="Haridas S."/>
            <person name="Pangalinan J."/>
            <person name="Salamov A.A."/>
            <person name="Simmons B.A."/>
            <person name="Magnuson J.K."/>
            <person name="Chen J."/>
            <person name="Drula E."/>
            <person name="Henrissat B."/>
            <person name="Wiebenga A."/>
            <person name="Lubbers R.J."/>
            <person name="Gomes A.C."/>
            <person name="Makela M.R."/>
            <person name="Stajich J."/>
            <person name="Grigoriev I.V."/>
            <person name="Mortensen U.H."/>
            <person name="De Vries R.P."/>
            <person name="Baker S.E."/>
            <person name="Andersen M.R."/>
        </authorList>
    </citation>
    <scope>NUCLEOTIDE SEQUENCE [LARGE SCALE GENOMIC DNA]</scope>
    <source>
        <strain evidence="2 3">CBS 123904</strain>
    </source>
</reference>
<comment type="caution">
    <text evidence="2">The sequence shown here is derived from an EMBL/GenBank/DDBJ whole genome shotgun (WGS) entry which is preliminary data.</text>
</comment>